<dbReference type="Pfam" id="PF11957">
    <property type="entry name" value="efThoc1"/>
    <property type="match status" value="1"/>
</dbReference>
<accession>A0A016VVJ6</accession>
<protein>
    <recommendedName>
        <fullName evidence="2">Death domain-containing protein</fullName>
    </recommendedName>
</protein>
<organism evidence="3 4">
    <name type="scientific">Ancylostoma ceylanicum</name>
    <dbReference type="NCBI Taxonomy" id="53326"/>
    <lineage>
        <taxon>Eukaryota</taxon>
        <taxon>Metazoa</taxon>
        <taxon>Ecdysozoa</taxon>
        <taxon>Nematoda</taxon>
        <taxon>Chromadorea</taxon>
        <taxon>Rhabditida</taxon>
        <taxon>Rhabditina</taxon>
        <taxon>Rhabditomorpha</taxon>
        <taxon>Strongyloidea</taxon>
        <taxon>Ancylostomatidae</taxon>
        <taxon>Ancylostomatinae</taxon>
        <taxon>Ancylostoma</taxon>
    </lineage>
</organism>
<reference evidence="4" key="1">
    <citation type="journal article" date="2015" name="Nat. Genet.">
        <title>The genome and transcriptome of the zoonotic hookworm Ancylostoma ceylanicum identify infection-specific gene families.</title>
        <authorList>
            <person name="Schwarz E.M."/>
            <person name="Hu Y."/>
            <person name="Antoshechkin I."/>
            <person name="Miller M.M."/>
            <person name="Sternberg P.W."/>
            <person name="Aroian R.V."/>
        </authorList>
    </citation>
    <scope>NUCLEOTIDE SEQUENCE</scope>
    <source>
        <strain evidence="4">HY135</strain>
    </source>
</reference>
<dbReference type="OrthoDB" id="10257415at2759"/>
<feature type="region of interest" description="Disordered" evidence="1">
    <location>
        <begin position="568"/>
        <end position="607"/>
    </location>
</feature>
<feature type="domain" description="Death" evidence="2">
    <location>
        <begin position="607"/>
        <end position="662"/>
    </location>
</feature>
<evidence type="ECO:0000313" key="3">
    <source>
        <dbReference type="EMBL" id="EYC31027.1"/>
    </source>
</evidence>
<dbReference type="GO" id="GO:0007165">
    <property type="term" value="P:signal transduction"/>
    <property type="evidence" value="ECO:0007669"/>
    <property type="project" value="InterPro"/>
</dbReference>
<keyword evidence="4" id="KW-1185">Reference proteome</keyword>
<dbReference type="InterPro" id="IPR011029">
    <property type="entry name" value="DEATH-like_dom_sf"/>
</dbReference>
<dbReference type="STRING" id="53326.A0A016VVJ6"/>
<dbReference type="GO" id="GO:0006406">
    <property type="term" value="P:mRNA export from nucleus"/>
    <property type="evidence" value="ECO:0007669"/>
    <property type="project" value="TreeGrafter"/>
</dbReference>
<evidence type="ECO:0000259" key="2">
    <source>
        <dbReference type="PROSITE" id="PS50017"/>
    </source>
</evidence>
<dbReference type="EMBL" id="JARK01001340">
    <property type="protein sequence ID" value="EYC31027.1"/>
    <property type="molecule type" value="Genomic_DNA"/>
</dbReference>
<feature type="compositionally biased region" description="Basic and acidic residues" evidence="1">
    <location>
        <begin position="568"/>
        <end position="587"/>
    </location>
</feature>
<dbReference type="InterPro" id="IPR021861">
    <property type="entry name" value="THO_THOC1"/>
</dbReference>
<comment type="caution">
    <text evidence="3">The sequence shown here is derived from an EMBL/GenBank/DDBJ whole genome shotgun (WGS) entry which is preliminary data.</text>
</comment>
<proteinExistence type="predicted"/>
<feature type="compositionally biased region" description="Polar residues" evidence="1">
    <location>
        <begin position="588"/>
        <end position="600"/>
    </location>
</feature>
<dbReference type="GO" id="GO:0000445">
    <property type="term" value="C:THO complex part of transcription export complex"/>
    <property type="evidence" value="ECO:0007669"/>
    <property type="project" value="TreeGrafter"/>
</dbReference>
<dbReference type="AlphaFoldDB" id="A0A016VVJ6"/>
<sequence length="695" mass="79807">MEELVKKRDFEGLKNYFASCRESVSEEDFSSLLEVRLRERGLDIARGPDETIEENVRRHLEFALNVCKNGLCVKQTAVQTLQDMFEVSGIGRCERLFGILEENMFQFKQSPLVESSQTQILRMCNDLLKRLSRSAETSFCGRILFFLSRYLPLGEKSGLNLMGHFNTQNITKFDTTETQSVDLINISDEETETGEIKEAKEINIPVDHALYSMFWQMQDFFSNPVLCFDKQQWDIFQKNSSDVLGVFSSYKLEKSGDDDDENGRKRSAMPENLHELIDEADSYFAKYLTSPKLLQLQLNDSQFRRYFLIQFIILCQYLTSSRPKQKNTSLSDDQTKFVNESQEKCYRLLRETHPKGAQFAENVKHILQRELEWAKWKSESCPAMTDLADKQPMQPYKKRPRTTFNPAVVDVGSAELNKLWSIQPNLLEACRNEKRKFAPSLTEFLRDPIDELDPEQQVEDQYKYVEGTPSGQVYKDQCRDAASHSGCLLHSFTDNALIMFSDTLYPTLAHHNFGLSTRDPAFQFRACRLLMAESSQYISAQSQQTLNIPLFLDNVILKTGKGMEEFRDELQEREERQAKKAVEESLLRNRSNGIEGSASPSPDYEMSDSTLSKLSSILAPQWKVLAEAMEVNSKKLEEVKGKTNEECCAAVIKQWTEANGRNFKMMRNLLLKAHLLSEVVVDLLKNKSPSKSSSS</sequence>
<evidence type="ECO:0000256" key="1">
    <source>
        <dbReference type="SAM" id="MobiDB-lite"/>
    </source>
</evidence>
<dbReference type="Gene3D" id="1.10.533.10">
    <property type="entry name" value="Death Domain, Fas"/>
    <property type="match status" value="1"/>
</dbReference>
<dbReference type="InterPro" id="IPR000488">
    <property type="entry name" value="Death_dom"/>
</dbReference>
<dbReference type="PROSITE" id="PS50017">
    <property type="entry name" value="DEATH_DOMAIN"/>
    <property type="match status" value="1"/>
</dbReference>
<dbReference type="PANTHER" id="PTHR13265:SF0">
    <property type="entry name" value="HPR1"/>
    <property type="match status" value="1"/>
</dbReference>
<evidence type="ECO:0000313" key="4">
    <source>
        <dbReference type="Proteomes" id="UP000024635"/>
    </source>
</evidence>
<dbReference type="Proteomes" id="UP000024635">
    <property type="component" value="Unassembled WGS sequence"/>
</dbReference>
<gene>
    <name evidence="3" type="primary">Acey_s0004.g1911</name>
    <name evidence="3" type="synonym">Acey-thoc-1</name>
    <name evidence="3" type="ORF">Y032_0004g1911</name>
</gene>
<dbReference type="PANTHER" id="PTHR13265">
    <property type="entry name" value="THO COMPLEX SUBUNIT 1"/>
    <property type="match status" value="1"/>
</dbReference>
<name>A0A016VVJ6_9BILA</name>